<dbReference type="Gene3D" id="1.10.132.70">
    <property type="match status" value="1"/>
</dbReference>
<feature type="region of interest" description="Disordered" evidence="8">
    <location>
        <begin position="438"/>
        <end position="584"/>
    </location>
</feature>
<accession>D7G237</accession>
<dbReference type="InParanoid" id="D7G237"/>
<keyword evidence="7" id="KW-0158">Chromosome</keyword>
<dbReference type="STRING" id="2880.D7G237"/>
<keyword evidence="4 7" id="KW-0460">Magnesium</keyword>
<proteinExistence type="inferred from homology"/>
<dbReference type="GO" id="GO:0070034">
    <property type="term" value="F:telomerase RNA binding"/>
    <property type="evidence" value="ECO:0007669"/>
    <property type="project" value="TreeGrafter"/>
</dbReference>
<keyword evidence="7" id="KW-0539">Nucleus</keyword>
<dbReference type="Pfam" id="PF12009">
    <property type="entry name" value="Telomerase_RBD"/>
    <property type="match status" value="2"/>
</dbReference>
<protein>
    <recommendedName>
        <fullName evidence="7">Telomerase reverse transcriptase</fullName>
        <ecNumber evidence="7">2.7.7.49</ecNumber>
    </recommendedName>
    <alternativeName>
        <fullName evidence="7">Telomerase catalytic subunit</fullName>
    </alternativeName>
</protein>
<dbReference type="PANTHER" id="PTHR12066">
    <property type="entry name" value="TELOMERASE REVERSE TRANSCRIPTASE"/>
    <property type="match status" value="1"/>
</dbReference>
<dbReference type="OrthoDB" id="289721at2759"/>
<keyword evidence="2 7" id="KW-0548">Nucleotidyltransferase</keyword>
<evidence type="ECO:0000256" key="2">
    <source>
        <dbReference type="ARBA" id="ARBA00022695"/>
    </source>
</evidence>
<dbReference type="EMBL" id="FN649748">
    <property type="protein sequence ID" value="CBJ33340.1"/>
    <property type="molecule type" value="Genomic_DNA"/>
</dbReference>
<feature type="region of interest" description="Disordered" evidence="8">
    <location>
        <begin position="231"/>
        <end position="264"/>
    </location>
</feature>
<dbReference type="SMART" id="SM00975">
    <property type="entry name" value="Telomerase_RBD"/>
    <property type="match status" value="1"/>
</dbReference>
<dbReference type="eggNOG" id="KOG1005">
    <property type="taxonomic scope" value="Eukaryota"/>
</dbReference>
<evidence type="ECO:0000256" key="8">
    <source>
        <dbReference type="SAM" id="MobiDB-lite"/>
    </source>
</evidence>
<dbReference type="AlphaFoldDB" id="D7G237"/>
<keyword evidence="5 7" id="KW-0695">RNA-directed DNA polymerase</keyword>
<keyword evidence="1 7" id="KW-0808">Transferase</keyword>
<sequence length="887" mass="93703">MPPVQGGRCQSPGKGQSPDGRWMLKLIYPNAVNLDSYLEVWLQAVAAAAAPGSASLAAIEGCGGPASYLSRQDDGPEYKKMLKETLVAFHPSPVQAVPGEAHAPLPRHASLQHRSSMADLLDRVVQSLLRSSTVGGQGNSVGGYYAAQGDDPRRNVLSLGCRVAGPQATSELLSVQGVACTFPNTTVNVIRSPPWELLLSRIGDDLMFALLRQHAVLQRLPNRCYMQAPAAAGGEQAGPPPAASHQGTTGNRATNGKTSGSPVEAPATISRVAHDLVRDAFASSLHGEDLGRQQQPLGDAAHGKGRPGVLQRAGSGVMPKATGSPGKLALGGGGARRRLPKRLRRAVPLFEEMIGRAHRCNIGRLLEAHCPLPQSVRGTKAGKRGPGEGGQPLGPNKREGGFQAAAPPPSPSDVSTLHEEVGGQAEDVSAADLWRQEVTASEDEDSGSEGGGGDNSSSSSSNDSEDENKEPGESDEEEDVMDTGSTVKEVRTKDNDYFTVRTHGGVGGISCADGVQGEEEEGIGSVLSSDRASAERAAEPQRLLRGGCADASPWGSVSRGSHESGGGTSGSSSGGGDSGNISDATLLDEAPTANGASALAAGVQASPPLPPPDQPTFSVDPNMTFIEMATEHRRVVDFLCQACHRIFPTELWGSRRNMVCLSRGIERFVVLRRHDTMSVLEQQQQQDQEPAKTRRVNNGKRKAKGGPVGGDGNCKRPRGGADAGGAANGTDRARADSHGHHGSERIHGGGGGRGSGSVEARGSFPGTSNQGTKRADTSKKKKARGGGKGRVAVGSKGDKSIRRRRRRRTRQRLPPSDLAKRVELLEALVLWTFKDVIVPLLRSLFYVTECETASQEVFFFRKPVWAKFRLEEAFLSRDTFAGTRRRR</sequence>
<feature type="compositionally biased region" description="Gly residues" evidence="8">
    <location>
        <begin position="563"/>
        <end position="578"/>
    </location>
</feature>
<dbReference type="Proteomes" id="UP000002630">
    <property type="component" value="Linkage Group LG23"/>
</dbReference>
<gene>
    <name evidence="10" type="ORF">Esi_0462_0016</name>
</gene>
<keyword evidence="11" id="KW-1185">Reference proteome</keyword>
<feature type="domain" description="Telomerase ribonucleoprotein complex - RNA-binding" evidence="9">
    <location>
        <begin position="633"/>
        <end position="876"/>
    </location>
</feature>
<dbReference type="EMBL" id="FN648666">
    <property type="protein sequence ID" value="CBJ33340.1"/>
    <property type="molecule type" value="Genomic_DNA"/>
</dbReference>
<dbReference type="PANTHER" id="PTHR12066:SF0">
    <property type="entry name" value="TELOMERASE REVERSE TRANSCRIPTASE"/>
    <property type="match status" value="1"/>
</dbReference>
<comment type="catalytic activity">
    <reaction evidence="6 7">
        <text>DNA(n) + a 2'-deoxyribonucleoside 5'-triphosphate = DNA(n+1) + diphosphate</text>
        <dbReference type="Rhea" id="RHEA:22508"/>
        <dbReference type="Rhea" id="RHEA-COMP:17339"/>
        <dbReference type="Rhea" id="RHEA-COMP:17340"/>
        <dbReference type="ChEBI" id="CHEBI:33019"/>
        <dbReference type="ChEBI" id="CHEBI:61560"/>
        <dbReference type="ChEBI" id="CHEBI:173112"/>
        <dbReference type="EC" id="2.7.7.49"/>
    </reaction>
</comment>
<dbReference type="InterPro" id="IPR021891">
    <property type="entry name" value="Telomerase_RBD"/>
</dbReference>
<keyword evidence="3 7" id="KW-0479">Metal-binding</keyword>
<evidence type="ECO:0000256" key="3">
    <source>
        <dbReference type="ARBA" id="ARBA00022723"/>
    </source>
</evidence>
<feature type="compositionally biased region" description="Acidic residues" evidence="8">
    <location>
        <begin position="463"/>
        <end position="481"/>
    </location>
</feature>
<evidence type="ECO:0000313" key="10">
    <source>
        <dbReference type="EMBL" id="CBJ33340.1"/>
    </source>
</evidence>
<evidence type="ECO:0000256" key="5">
    <source>
        <dbReference type="ARBA" id="ARBA00022918"/>
    </source>
</evidence>
<comment type="subcellular location">
    <subcellularLocation>
        <location evidence="7">Nucleus</location>
    </subcellularLocation>
    <subcellularLocation>
        <location evidence="7">Chromosome</location>
        <location evidence="7">Telomere</location>
    </subcellularLocation>
</comment>
<evidence type="ECO:0000256" key="6">
    <source>
        <dbReference type="ARBA" id="ARBA00048173"/>
    </source>
</evidence>
<evidence type="ECO:0000313" key="11">
    <source>
        <dbReference type="Proteomes" id="UP000002630"/>
    </source>
</evidence>
<reference evidence="10 11" key="1">
    <citation type="journal article" date="2010" name="Nature">
        <title>The Ectocarpus genome and the independent evolution of multicellularity in brown algae.</title>
        <authorList>
            <person name="Cock J.M."/>
            <person name="Sterck L."/>
            <person name="Rouze P."/>
            <person name="Scornet D."/>
            <person name="Allen A.E."/>
            <person name="Amoutzias G."/>
            <person name="Anthouard V."/>
            <person name="Artiguenave F."/>
            <person name="Aury J.M."/>
            <person name="Badger J.H."/>
            <person name="Beszteri B."/>
            <person name="Billiau K."/>
            <person name="Bonnet E."/>
            <person name="Bothwell J.H."/>
            <person name="Bowler C."/>
            <person name="Boyen C."/>
            <person name="Brownlee C."/>
            <person name="Carrano C.J."/>
            <person name="Charrier B."/>
            <person name="Cho G.Y."/>
            <person name="Coelho S.M."/>
            <person name="Collen J."/>
            <person name="Corre E."/>
            <person name="Da Silva C."/>
            <person name="Delage L."/>
            <person name="Delaroque N."/>
            <person name="Dittami S.M."/>
            <person name="Doulbeau S."/>
            <person name="Elias M."/>
            <person name="Farnham G."/>
            <person name="Gachon C.M."/>
            <person name="Gschloessl B."/>
            <person name="Heesch S."/>
            <person name="Jabbari K."/>
            <person name="Jubin C."/>
            <person name="Kawai H."/>
            <person name="Kimura K."/>
            <person name="Kloareg B."/>
            <person name="Kupper F.C."/>
            <person name="Lang D."/>
            <person name="Le Bail A."/>
            <person name="Leblanc C."/>
            <person name="Lerouge P."/>
            <person name="Lohr M."/>
            <person name="Lopez P.J."/>
            <person name="Martens C."/>
            <person name="Maumus F."/>
            <person name="Michel G."/>
            <person name="Miranda-Saavedra D."/>
            <person name="Morales J."/>
            <person name="Moreau H."/>
            <person name="Motomura T."/>
            <person name="Nagasato C."/>
            <person name="Napoli C.A."/>
            <person name="Nelson D.R."/>
            <person name="Nyvall-Collen P."/>
            <person name="Peters A.F."/>
            <person name="Pommier C."/>
            <person name="Potin P."/>
            <person name="Poulain J."/>
            <person name="Quesneville H."/>
            <person name="Read B."/>
            <person name="Rensing S.A."/>
            <person name="Ritter A."/>
            <person name="Rousvoal S."/>
            <person name="Samanta M."/>
            <person name="Samson G."/>
            <person name="Schroeder D.C."/>
            <person name="Segurens B."/>
            <person name="Strittmatter M."/>
            <person name="Tonon T."/>
            <person name="Tregear J.W."/>
            <person name="Valentin K."/>
            <person name="von Dassow P."/>
            <person name="Yamagishi T."/>
            <person name="Van de Peer Y."/>
            <person name="Wincker P."/>
        </authorList>
    </citation>
    <scope>NUCLEOTIDE SEQUENCE [LARGE SCALE GENOMIC DNA]</scope>
    <source>
        <strain evidence="11">Ec32 / CCAP1310/4</strain>
    </source>
</reference>
<dbReference type="GO" id="GO:0000333">
    <property type="term" value="C:telomerase catalytic core complex"/>
    <property type="evidence" value="ECO:0007669"/>
    <property type="project" value="TreeGrafter"/>
</dbReference>
<dbReference type="GO" id="GO:0000781">
    <property type="term" value="C:chromosome, telomeric region"/>
    <property type="evidence" value="ECO:0007669"/>
    <property type="project" value="UniProtKB-SubCell"/>
</dbReference>
<keyword evidence="7" id="KW-0779">Telomere</keyword>
<evidence type="ECO:0000256" key="1">
    <source>
        <dbReference type="ARBA" id="ARBA00022679"/>
    </source>
</evidence>
<feature type="region of interest" description="Disordered" evidence="8">
    <location>
        <begin position="290"/>
        <end position="339"/>
    </location>
</feature>
<dbReference type="GO" id="GO:0042162">
    <property type="term" value="F:telomeric DNA binding"/>
    <property type="evidence" value="ECO:0007669"/>
    <property type="project" value="TreeGrafter"/>
</dbReference>
<dbReference type="GO" id="GO:0046872">
    <property type="term" value="F:metal ion binding"/>
    <property type="evidence" value="ECO:0007669"/>
    <property type="project" value="UniProtKB-KW"/>
</dbReference>
<organism evidence="10 11">
    <name type="scientific">Ectocarpus siliculosus</name>
    <name type="common">Brown alga</name>
    <name type="synonym">Conferva siliculosa</name>
    <dbReference type="NCBI Taxonomy" id="2880"/>
    <lineage>
        <taxon>Eukaryota</taxon>
        <taxon>Sar</taxon>
        <taxon>Stramenopiles</taxon>
        <taxon>Ochrophyta</taxon>
        <taxon>PX clade</taxon>
        <taxon>Phaeophyceae</taxon>
        <taxon>Ectocarpales</taxon>
        <taxon>Ectocarpaceae</taxon>
        <taxon>Ectocarpus</taxon>
    </lineage>
</organism>
<feature type="compositionally biased region" description="Basic residues" evidence="8">
    <location>
        <begin position="693"/>
        <end position="704"/>
    </location>
</feature>
<evidence type="ECO:0000256" key="7">
    <source>
        <dbReference type="RuleBase" id="RU365061"/>
    </source>
</evidence>
<evidence type="ECO:0000259" key="9">
    <source>
        <dbReference type="SMART" id="SM00975"/>
    </source>
</evidence>
<evidence type="ECO:0000256" key="4">
    <source>
        <dbReference type="ARBA" id="ARBA00022842"/>
    </source>
</evidence>
<feature type="compositionally biased region" description="Polar residues" evidence="8">
    <location>
        <begin position="245"/>
        <end position="261"/>
    </location>
</feature>
<dbReference type="GO" id="GO:0003720">
    <property type="term" value="F:telomerase activity"/>
    <property type="evidence" value="ECO:0007669"/>
    <property type="project" value="InterPro"/>
</dbReference>
<comment type="similarity">
    <text evidence="7">Belongs to the reverse transcriptase family. Telomerase subfamily.</text>
</comment>
<dbReference type="InterPro" id="IPR003545">
    <property type="entry name" value="Telomerase_RT"/>
</dbReference>
<feature type="region of interest" description="Disordered" evidence="8">
    <location>
        <begin position="680"/>
        <end position="814"/>
    </location>
</feature>
<feature type="compositionally biased region" description="Basic and acidic residues" evidence="8">
    <location>
        <begin position="731"/>
        <end position="747"/>
    </location>
</feature>
<feature type="compositionally biased region" description="Basic residues" evidence="8">
    <location>
        <begin position="801"/>
        <end position="811"/>
    </location>
</feature>
<name>D7G237_ECTSI</name>
<comment type="function">
    <text evidence="7">Telomerase is a ribonucleoprotein enzyme essential for the replication of chromosome termini in most eukaryotes. It elongates telomeres. It is a reverse transcriptase that adds simple sequence repeats to chromosome ends by copying a template sequence within the RNA component of the enzyme.</text>
</comment>
<feature type="region of interest" description="Disordered" evidence="8">
    <location>
        <begin position="375"/>
        <end position="421"/>
    </location>
</feature>
<dbReference type="GO" id="GO:0007004">
    <property type="term" value="P:telomere maintenance via telomerase"/>
    <property type="evidence" value="ECO:0007669"/>
    <property type="project" value="TreeGrafter"/>
</dbReference>
<dbReference type="EC" id="2.7.7.49" evidence="7"/>